<evidence type="ECO:0000256" key="8">
    <source>
        <dbReference type="ARBA" id="ARBA00049348"/>
    </source>
</evidence>
<dbReference type="AlphaFoldDB" id="A0A948TE65"/>
<dbReference type="GO" id="GO:0006281">
    <property type="term" value="P:DNA repair"/>
    <property type="evidence" value="ECO:0007669"/>
    <property type="project" value="UniProtKB-KW"/>
</dbReference>
<dbReference type="PROSITE" id="PS00374">
    <property type="entry name" value="MGMT"/>
    <property type="match status" value="1"/>
</dbReference>
<evidence type="ECO:0000256" key="6">
    <source>
        <dbReference type="ARBA" id="ARBA00022763"/>
    </source>
</evidence>
<organism evidence="11 12">
    <name type="scientific">Candidatus Phocaeicola faecigallinarum</name>
    <dbReference type="NCBI Taxonomy" id="2838732"/>
    <lineage>
        <taxon>Bacteria</taxon>
        <taxon>Pseudomonadati</taxon>
        <taxon>Bacteroidota</taxon>
        <taxon>Bacteroidia</taxon>
        <taxon>Bacteroidales</taxon>
        <taxon>Bacteroidaceae</taxon>
        <taxon>Phocaeicola</taxon>
    </lineage>
</organism>
<dbReference type="EC" id="2.1.1.63" evidence="3"/>
<feature type="domain" description="Methylguanine DNA methyltransferase ribonuclease-like" evidence="10">
    <location>
        <begin position="20"/>
        <end position="53"/>
    </location>
</feature>
<dbReference type="InterPro" id="IPR001497">
    <property type="entry name" value="MethylDNA_cys_MeTrfase_AS"/>
</dbReference>
<dbReference type="InterPro" id="IPR014048">
    <property type="entry name" value="MethylDNA_cys_MeTrfase_DNA-bd"/>
</dbReference>
<comment type="catalytic activity">
    <reaction evidence="8">
        <text>a 6-O-methyl-2'-deoxyguanosine in DNA + L-cysteinyl-[protein] = S-methyl-L-cysteinyl-[protein] + a 2'-deoxyguanosine in DNA</text>
        <dbReference type="Rhea" id="RHEA:24000"/>
        <dbReference type="Rhea" id="RHEA-COMP:10131"/>
        <dbReference type="Rhea" id="RHEA-COMP:10132"/>
        <dbReference type="Rhea" id="RHEA-COMP:11367"/>
        <dbReference type="Rhea" id="RHEA-COMP:11368"/>
        <dbReference type="ChEBI" id="CHEBI:29950"/>
        <dbReference type="ChEBI" id="CHEBI:82612"/>
        <dbReference type="ChEBI" id="CHEBI:85445"/>
        <dbReference type="ChEBI" id="CHEBI:85448"/>
        <dbReference type="EC" id="2.1.1.63"/>
    </reaction>
</comment>
<dbReference type="PANTHER" id="PTHR10815:SF13">
    <property type="entry name" value="METHYLATED-DNA--PROTEIN-CYSTEINE METHYLTRANSFERASE"/>
    <property type="match status" value="1"/>
</dbReference>
<keyword evidence="4" id="KW-0489">Methyltransferase</keyword>
<keyword evidence="7" id="KW-0234">DNA repair</keyword>
<keyword evidence="5" id="KW-0808">Transferase</keyword>
<evidence type="ECO:0000256" key="1">
    <source>
        <dbReference type="ARBA" id="ARBA00001286"/>
    </source>
</evidence>
<comment type="caution">
    <text evidence="11">The sequence shown here is derived from an EMBL/GenBank/DDBJ whole genome shotgun (WGS) entry which is preliminary data.</text>
</comment>
<comment type="similarity">
    <text evidence="2">Belongs to the MGMT family.</text>
</comment>
<reference evidence="11" key="1">
    <citation type="journal article" date="2021" name="PeerJ">
        <title>Extensive microbial diversity within the chicken gut microbiome revealed by metagenomics and culture.</title>
        <authorList>
            <person name="Gilroy R."/>
            <person name="Ravi A."/>
            <person name="Getino M."/>
            <person name="Pursley I."/>
            <person name="Horton D.L."/>
            <person name="Alikhan N.F."/>
            <person name="Baker D."/>
            <person name="Gharbi K."/>
            <person name="Hall N."/>
            <person name="Watson M."/>
            <person name="Adriaenssens E.M."/>
            <person name="Foster-Nyarko E."/>
            <person name="Jarju S."/>
            <person name="Secka A."/>
            <person name="Antonio M."/>
            <person name="Oren A."/>
            <person name="Chaudhuri R.R."/>
            <person name="La Ragione R."/>
            <person name="Hildebrand F."/>
            <person name="Pallen M.J."/>
        </authorList>
    </citation>
    <scope>NUCLEOTIDE SEQUENCE</scope>
    <source>
        <strain evidence="11">G4-2901</strain>
    </source>
</reference>
<dbReference type="NCBIfam" id="TIGR00589">
    <property type="entry name" value="ogt"/>
    <property type="match status" value="1"/>
</dbReference>
<comment type="catalytic activity">
    <reaction evidence="1">
        <text>a 4-O-methyl-thymidine in DNA + L-cysteinyl-[protein] = a thymidine in DNA + S-methyl-L-cysteinyl-[protein]</text>
        <dbReference type="Rhea" id="RHEA:53428"/>
        <dbReference type="Rhea" id="RHEA-COMP:10131"/>
        <dbReference type="Rhea" id="RHEA-COMP:10132"/>
        <dbReference type="Rhea" id="RHEA-COMP:13555"/>
        <dbReference type="Rhea" id="RHEA-COMP:13556"/>
        <dbReference type="ChEBI" id="CHEBI:29950"/>
        <dbReference type="ChEBI" id="CHEBI:82612"/>
        <dbReference type="ChEBI" id="CHEBI:137386"/>
        <dbReference type="ChEBI" id="CHEBI:137387"/>
        <dbReference type="EC" id="2.1.1.63"/>
    </reaction>
</comment>
<evidence type="ECO:0000259" key="9">
    <source>
        <dbReference type="Pfam" id="PF01035"/>
    </source>
</evidence>
<dbReference type="GO" id="GO:0003908">
    <property type="term" value="F:methylated-DNA-[protein]-cysteine S-methyltransferase activity"/>
    <property type="evidence" value="ECO:0007669"/>
    <property type="project" value="UniProtKB-EC"/>
</dbReference>
<dbReference type="SUPFAM" id="SSF46767">
    <property type="entry name" value="Methylated DNA-protein cysteine methyltransferase, C-terminal domain"/>
    <property type="match status" value="1"/>
</dbReference>
<dbReference type="Pfam" id="PF02870">
    <property type="entry name" value="Methyltransf_1N"/>
    <property type="match status" value="1"/>
</dbReference>
<dbReference type="InterPro" id="IPR036217">
    <property type="entry name" value="MethylDNA_cys_MeTrfase_DNAb"/>
</dbReference>
<gene>
    <name evidence="11" type="ORF">H9777_13700</name>
</gene>
<dbReference type="FunFam" id="1.10.10.10:FF:000214">
    <property type="entry name" value="Methylated-DNA--protein-cysteine methyltransferase"/>
    <property type="match status" value="1"/>
</dbReference>
<accession>A0A948TE65</accession>
<dbReference type="Pfam" id="PF01035">
    <property type="entry name" value="DNA_binding_1"/>
    <property type="match status" value="1"/>
</dbReference>
<keyword evidence="6" id="KW-0227">DNA damage</keyword>
<dbReference type="Proteomes" id="UP000783796">
    <property type="component" value="Unassembled WGS sequence"/>
</dbReference>
<evidence type="ECO:0000256" key="5">
    <source>
        <dbReference type="ARBA" id="ARBA00022679"/>
    </source>
</evidence>
<evidence type="ECO:0000256" key="7">
    <source>
        <dbReference type="ARBA" id="ARBA00023204"/>
    </source>
</evidence>
<dbReference type="Gene3D" id="3.30.160.70">
    <property type="entry name" value="Methylated DNA-protein cysteine methyltransferase domain"/>
    <property type="match status" value="1"/>
</dbReference>
<evidence type="ECO:0000256" key="2">
    <source>
        <dbReference type="ARBA" id="ARBA00008711"/>
    </source>
</evidence>
<dbReference type="SUPFAM" id="SSF53155">
    <property type="entry name" value="Methylated DNA-protein cysteine methyltransferase domain"/>
    <property type="match status" value="1"/>
</dbReference>
<reference evidence="11" key="2">
    <citation type="submission" date="2021-04" db="EMBL/GenBank/DDBJ databases">
        <authorList>
            <person name="Gilroy R."/>
        </authorList>
    </citation>
    <scope>NUCLEOTIDE SEQUENCE</scope>
    <source>
        <strain evidence="11">G4-2901</strain>
    </source>
</reference>
<evidence type="ECO:0000256" key="3">
    <source>
        <dbReference type="ARBA" id="ARBA00011918"/>
    </source>
</evidence>
<evidence type="ECO:0000256" key="4">
    <source>
        <dbReference type="ARBA" id="ARBA00022603"/>
    </source>
</evidence>
<evidence type="ECO:0000259" key="10">
    <source>
        <dbReference type="Pfam" id="PF02870"/>
    </source>
</evidence>
<feature type="domain" description="Methylated-DNA-[protein]-cysteine S-methyltransferase DNA binding" evidence="9">
    <location>
        <begin position="98"/>
        <end position="177"/>
    </location>
</feature>
<dbReference type="EMBL" id="JAHLFW010000111">
    <property type="protein sequence ID" value="MBU3839332.1"/>
    <property type="molecule type" value="Genomic_DNA"/>
</dbReference>
<dbReference type="InterPro" id="IPR036631">
    <property type="entry name" value="MGMT_N_sf"/>
</dbReference>
<evidence type="ECO:0000313" key="12">
    <source>
        <dbReference type="Proteomes" id="UP000783796"/>
    </source>
</evidence>
<sequence>MKFIIERMTDSEYRNLNIDYGFYSTPVGEILVASTSRGICCIEFSDERDEALQLLCKRFAKSFQRECHTEYHDLALRFFCKKERLSSEETVLHLYGTDFQIDVWRVLLEIPFGKTSTYSEIAMAINNPRALRAVGTAIGRNPVAILVPCHRVLRSDGGIGGYYWGIEKKKKLLEWERCV</sequence>
<proteinExistence type="inferred from homology"/>
<name>A0A948TE65_9BACT</name>
<dbReference type="PANTHER" id="PTHR10815">
    <property type="entry name" value="METHYLATED-DNA--PROTEIN-CYSTEINE METHYLTRANSFERASE"/>
    <property type="match status" value="1"/>
</dbReference>
<dbReference type="GO" id="GO:0032259">
    <property type="term" value="P:methylation"/>
    <property type="evidence" value="ECO:0007669"/>
    <property type="project" value="UniProtKB-KW"/>
</dbReference>
<dbReference type="Gene3D" id="1.10.10.10">
    <property type="entry name" value="Winged helix-like DNA-binding domain superfamily/Winged helix DNA-binding domain"/>
    <property type="match status" value="1"/>
</dbReference>
<dbReference type="CDD" id="cd06445">
    <property type="entry name" value="ATase"/>
    <property type="match status" value="1"/>
</dbReference>
<dbReference type="InterPro" id="IPR036388">
    <property type="entry name" value="WH-like_DNA-bd_sf"/>
</dbReference>
<dbReference type="InterPro" id="IPR008332">
    <property type="entry name" value="MethylG_MeTrfase_N"/>
</dbReference>
<evidence type="ECO:0000313" key="11">
    <source>
        <dbReference type="EMBL" id="MBU3839332.1"/>
    </source>
</evidence>
<protein>
    <recommendedName>
        <fullName evidence="3">methylated-DNA--[protein]-cysteine S-methyltransferase</fullName>
        <ecNumber evidence="3">2.1.1.63</ecNumber>
    </recommendedName>
</protein>